<name>A0A9P8PGJ7_9ASCO</name>
<reference evidence="1" key="1">
    <citation type="journal article" date="2021" name="Open Biol.">
        <title>Shared evolutionary footprints suggest mitochondrial oxidative damage underlies multiple complex I losses in fungi.</title>
        <authorList>
            <person name="Schikora-Tamarit M.A."/>
            <person name="Marcet-Houben M."/>
            <person name="Nosek J."/>
            <person name="Gabaldon T."/>
        </authorList>
    </citation>
    <scope>NUCLEOTIDE SEQUENCE</scope>
    <source>
        <strain evidence="1">CBS6075</strain>
    </source>
</reference>
<dbReference type="Proteomes" id="UP000769157">
    <property type="component" value="Unassembled WGS sequence"/>
</dbReference>
<sequence>MSSFCGCWSVDCCPKSRKSDWKLSRSRFIKSSADPNMSPVSCFDCCCLNISVCRCSSSCFFRTASSSIFFFIWASSCWIFLRSSSFADLAFKYRSTNSVSFRSSVWSSNTWLYLSKSRFRASVRGRATELELCGTTVLVAFPLSLYVSLSRIVAVVTKMLLAESFNAEDMV</sequence>
<reference evidence="1" key="2">
    <citation type="submission" date="2021-01" db="EMBL/GenBank/DDBJ databases">
        <authorList>
            <person name="Schikora-Tamarit M.A."/>
        </authorList>
    </citation>
    <scope>NUCLEOTIDE SEQUENCE</scope>
    <source>
        <strain evidence="1">CBS6075</strain>
    </source>
</reference>
<proteinExistence type="predicted"/>
<dbReference type="EMBL" id="JAEUBE010000084">
    <property type="protein sequence ID" value="KAH3670889.1"/>
    <property type="molecule type" value="Genomic_DNA"/>
</dbReference>
<protein>
    <submittedName>
        <fullName evidence="1">Uncharacterized protein</fullName>
    </submittedName>
</protein>
<evidence type="ECO:0000313" key="1">
    <source>
        <dbReference type="EMBL" id="KAH3670889.1"/>
    </source>
</evidence>
<organism evidence="1 2">
    <name type="scientific">Ogataea philodendri</name>
    <dbReference type="NCBI Taxonomy" id="1378263"/>
    <lineage>
        <taxon>Eukaryota</taxon>
        <taxon>Fungi</taxon>
        <taxon>Dikarya</taxon>
        <taxon>Ascomycota</taxon>
        <taxon>Saccharomycotina</taxon>
        <taxon>Pichiomycetes</taxon>
        <taxon>Pichiales</taxon>
        <taxon>Pichiaceae</taxon>
        <taxon>Ogataea</taxon>
    </lineage>
</organism>
<comment type="caution">
    <text evidence="1">The sequence shown here is derived from an EMBL/GenBank/DDBJ whole genome shotgun (WGS) entry which is preliminary data.</text>
</comment>
<dbReference type="RefSeq" id="XP_046064257.1">
    <property type="nucleotide sequence ID" value="XM_046207263.1"/>
</dbReference>
<dbReference type="AlphaFoldDB" id="A0A9P8PGJ7"/>
<dbReference type="GeneID" id="70232568"/>
<keyword evidence="2" id="KW-1185">Reference proteome</keyword>
<evidence type="ECO:0000313" key="2">
    <source>
        <dbReference type="Proteomes" id="UP000769157"/>
    </source>
</evidence>
<gene>
    <name evidence="1" type="ORF">OGAPHI_000600</name>
</gene>
<accession>A0A9P8PGJ7</accession>